<dbReference type="PANTHER" id="PTHR32432">
    <property type="entry name" value="CELL DIVISION PROTEIN FTSA-RELATED"/>
    <property type="match status" value="1"/>
</dbReference>
<sequence length="354" mass="37363">MSNVVAVELSRSGVRAVEVSRAHTPSPVIQRYGAAPLSEGAVFDGEIQHPTEVISAIKQLWRKSRFSTKHVVMGVGSRKVLVREATLPIVPGGHTNRTLAFQVQDIISAPVEETVLDFVPLREDQIEDAETGRRSAGQEGLLIAAPKDGILTNAKILTRAGLTVTGVDLSALALSRVLTGAQTTGTTAILNIGANTTQVVLVTDGTPQFVRVIPNGGDDITRTLAQLQDLSFVQAEALKIRLGLYAVQGDKAEIEAENSIRESVAALLGNVQGTIGYYTSKYPERTIERIVLSGGGSRLGGLSSVLQDAQRVPVEYANPFGTFTLAGRVDQAELNGLGPELAALLGLTIGGGAR</sequence>
<evidence type="ECO:0000313" key="3">
    <source>
        <dbReference type="Proteomes" id="UP000693892"/>
    </source>
</evidence>
<proteinExistence type="predicted"/>
<feature type="domain" description="SHS2" evidence="1">
    <location>
        <begin position="4"/>
        <end position="178"/>
    </location>
</feature>
<dbReference type="SMART" id="SM00842">
    <property type="entry name" value="FtsA"/>
    <property type="match status" value="1"/>
</dbReference>
<gene>
    <name evidence="2" type="primary">ftsA</name>
    <name evidence="2" type="ORF">LEUCIP111803_00419</name>
</gene>
<keyword evidence="2" id="KW-0132">Cell division</keyword>
<dbReference type="Pfam" id="PF11104">
    <property type="entry name" value="PilM_2"/>
    <property type="match status" value="1"/>
</dbReference>
<protein>
    <submittedName>
        <fullName evidence="2">Cell division protein FtsA</fullName>
    </submittedName>
</protein>
<dbReference type="NCBIfam" id="TIGR01175">
    <property type="entry name" value="pilM"/>
    <property type="match status" value="1"/>
</dbReference>
<keyword evidence="3" id="KW-1185">Reference proteome</keyword>
<reference evidence="2" key="1">
    <citation type="submission" date="2021-06" db="EMBL/GenBank/DDBJ databases">
        <authorList>
            <person name="Criscuolo A."/>
        </authorList>
    </citation>
    <scope>NUCLEOTIDE SEQUENCE</scope>
    <source>
        <strain evidence="2">CIP111803</strain>
    </source>
</reference>
<dbReference type="PIRSF" id="PIRSF019169">
    <property type="entry name" value="PilM"/>
    <property type="match status" value="1"/>
</dbReference>
<dbReference type="RefSeq" id="WP_218114076.1">
    <property type="nucleotide sequence ID" value="NZ_CAJVAP010000004.1"/>
</dbReference>
<accession>A0A916JU10</accession>
<dbReference type="AlphaFoldDB" id="A0A916JU10"/>
<comment type="caution">
    <text evidence="2">The sequence shown here is derived from an EMBL/GenBank/DDBJ whole genome shotgun (WGS) entry which is preliminary data.</text>
</comment>
<organism evidence="2 3">
    <name type="scientific">Leucobacter soli</name>
    <dbReference type="NCBI Taxonomy" id="2812850"/>
    <lineage>
        <taxon>Bacteria</taxon>
        <taxon>Bacillati</taxon>
        <taxon>Actinomycetota</taxon>
        <taxon>Actinomycetes</taxon>
        <taxon>Micrococcales</taxon>
        <taxon>Microbacteriaceae</taxon>
        <taxon>Leucobacter</taxon>
    </lineage>
</organism>
<evidence type="ECO:0000313" key="2">
    <source>
        <dbReference type="EMBL" id="CAG7601009.1"/>
    </source>
</evidence>
<keyword evidence="2" id="KW-0131">Cell cycle</keyword>
<dbReference type="InterPro" id="IPR005883">
    <property type="entry name" value="PilM"/>
</dbReference>
<dbReference type="PANTHER" id="PTHR32432:SF3">
    <property type="entry name" value="ETHANOLAMINE UTILIZATION PROTEIN EUTJ"/>
    <property type="match status" value="1"/>
</dbReference>
<dbReference type="InterPro" id="IPR003494">
    <property type="entry name" value="SHS2_FtsA"/>
</dbReference>
<name>A0A916JU10_9MICO</name>
<evidence type="ECO:0000259" key="1">
    <source>
        <dbReference type="SMART" id="SM00842"/>
    </source>
</evidence>
<dbReference type="Proteomes" id="UP000693892">
    <property type="component" value="Unassembled WGS sequence"/>
</dbReference>
<dbReference type="EMBL" id="CAJVAP010000004">
    <property type="protein sequence ID" value="CAG7601009.1"/>
    <property type="molecule type" value="Genomic_DNA"/>
</dbReference>
<dbReference type="GO" id="GO:0051301">
    <property type="term" value="P:cell division"/>
    <property type="evidence" value="ECO:0007669"/>
    <property type="project" value="UniProtKB-KW"/>
</dbReference>
<dbReference type="InterPro" id="IPR050696">
    <property type="entry name" value="FtsA/MreB"/>
</dbReference>
<dbReference type="CDD" id="cd24049">
    <property type="entry name" value="ASKHA_NBD_PilM"/>
    <property type="match status" value="1"/>
</dbReference>